<keyword evidence="4 12" id="KW-0328">Glycosyltransferase</keyword>
<keyword evidence="8 12" id="KW-1133">Transmembrane helix</keyword>
<dbReference type="InterPro" id="IPR001503">
    <property type="entry name" value="Glyco_trans_10"/>
</dbReference>
<feature type="transmembrane region" description="Helical" evidence="12">
    <location>
        <begin position="98"/>
        <end position="121"/>
    </location>
</feature>
<dbReference type="EC" id="2.4.1.-" evidence="12"/>
<dbReference type="SUPFAM" id="SSF53756">
    <property type="entry name" value="UDP-Glycosyltransferase/glycogen phosphorylase"/>
    <property type="match status" value="1"/>
</dbReference>
<evidence type="ECO:0000256" key="13">
    <source>
        <dbReference type="SAM" id="MobiDB-lite"/>
    </source>
</evidence>
<keyword evidence="5 12" id="KW-0808">Transferase</keyword>
<evidence type="ECO:0000256" key="7">
    <source>
        <dbReference type="ARBA" id="ARBA00022968"/>
    </source>
</evidence>
<dbReference type="EMBL" id="JARKHS020016231">
    <property type="protein sequence ID" value="KAK8773851.1"/>
    <property type="molecule type" value="Genomic_DNA"/>
</dbReference>
<evidence type="ECO:0000256" key="4">
    <source>
        <dbReference type="ARBA" id="ARBA00022676"/>
    </source>
</evidence>
<evidence type="ECO:0000256" key="1">
    <source>
        <dbReference type="ARBA" id="ARBA00004447"/>
    </source>
</evidence>
<dbReference type="InterPro" id="IPR055270">
    <property type="entry name" value="Glyco_tran_10_C"/>
</dbReference>
<dbReference type="AlphaFoldDB" id="A0AAQ4EGR7"/>
<feature type="domain" description="Fucosyltransferase C-terminal" evidence="14">
    <location>
        <begin position="342"/>
        <end position="483"/>
    </location>
</feature>
<evidence type="ECO:0000259" key="15">
    <source>
        <dbReference type="Pfam" id="PF17039"/>
    </source>
</evidence>
<evidence type="ECO:0000256" key="11">
    <source>
        <dbReference type="ARBA" id="ARBA00023180"/>
    </source>
</evidence>
<dbReference type="Pfam" id="PF17039">
    <property type="entry name" value="Glyco_tran_10_N"/>
    <property type="match status" value="1"/>
</dbReference>
<comment type="pathway">
    <text evidence="2">Protein modification; protein glycosylation.</text>
</comment>
<keyword evidence="11" id="KW-0325">Glycoprotein</keyword>
<comment type="caution">
    <text evidence="16">The sequence shown here is derived from an EMBL/GenBank/DDBJ whole genome shotgun (WGS) entry which is preliminary data.</text>
</comment>
<dbReference type="GO" id="GO:0008417">
    <property type="term" value="F:fucosyltransferase activity"/>
    <property type="evidence" value="ECO:0007669"/>
    <property type="project" value="InterPro"/>
</dbReference>
<evidence type="ECO:0000313" key="17">
    <source>
        <dbReference type="Proteomes" id="UP001321473"/>
    </source>
</evidence>
<dbReference type="PANTHER" id="PTHR48438:SF1">
    <property type="entry name" value="ALPHA-(1,3)-FUCOSYLTRANSFERASE C-RELATED"/>
    <property type="match status" value="1"/>
</dbReference>
<evidence type="ECO:0000256" key="10">
    <source>
        <dbReference type="ARBA" id="ARBA00023136"/>
    </source>
</evidence>
<evidence type="ECO:0000256" key="2">
    <source>
        <dbReference type="ARBA" id="ARBA00004922"/>
    </source>
</evidence>
<evidence type="ECO:0000256" key="12">
    <source>
        <dbReference type="RuleBase" id="RU003832"/>
    </source>
</evidence>
<dbReference type="InterPro" id="IPR038577">
    <property type="entry name" value="GT10-like_C_sf"/>
</dbReference>
<feature type="region of interest" description="Disordered" evidence="13">
    <location>
        <begin position="27"/>
        <end position="68"/>
    </location>
</feature>
<keyword evidence="6 12" id="KW-0812">Transmembrane</keyword>
<name>A0AAQ4EGR7_AMBAM</name>
<evidence type="ECO:0000259" key="14">
    <source>
        <dbReference type="Pfam" id="PF00852"/>
    </source>
</evidence>
<comment type="similarity">
    <text evidence="3 12">Belongs to the glycosyltransferase 10 family.</text>
</comment>
<dbReference type="Proteomes" id="UP001321473">
    <property type="component" value="Unassembled WGS sequence"/>
</dbReference>
<dbReference type="InterPro" id="IPR031481">
    <property type="entry name" value="Glyco_tran_10_N"/>
</dbReference>
<evidence type="ECO:0000313" key="16">
    <source>
        <dbReference type="EMBL" id="KAK8773851.1"/>
    </source>
</evidence>
<feature type="domain" description="Fucosyltransferase N-terminal" evidence="15">
    <location>
        <begin position="181"/>
        <end position="276"/>
    </location>
</feature>
<keyword evidence="7" id="KW-0735">Signal-anchor</keyword>
<evidence type="ECO:0000256" key="3">
    <source>
        <dbReference type="ARBA" id="ARBA00008919"/>
    </source>
</evidence>
<dbReference type="PANTHER" id="PTHR48438">
    <property type="entry name" value="ALPHA-(1,3)-FUCOSYLTRANSFERASE C-RELATED"/>
    <property type="match status" value="1"/>
</dbReference>
<reference evidence="16 17" key="1">
    <citation type="journal article" date="2023" name="Arcadia Sci">
        <title>De novo assembly of a long-read Amblyomma americanum tick genome.</title>
        <authorList>
            <person name="Chou S."/>
            <person name="Poskanzer K.E."/>
            <person name="Rollins M."/>
            <person name="Thuy-Boun P.S."/>
        </authorList>
    </citation>
    <scope>NUCLEOTIDE SEQUENCE [LARGE SCALE GENOMIC DNA]</scope>
    <source>
        <strain evidence="16">F_SG_1</strain>
        <tissue evidence="16">Salivary glands</tissue>
    </source>
</reference>
<dbReference type="GO" id="GO:0032580">
    <property type="term" value="C:Golgi cisterna membrane"/>
    <property type="evidence" value="ECO:0007669"/>
    <property type="project" value="UniProtKB-SubCell"/>
</dbReference>
<evidence type="ECO:0000256" key="6">
    <source>
        <dbReference type="ARBA" id="ARBA00022692"/>
    </source>
</evidence>
<proteinExistence type="inferred from homology"/>
<sequence>MTAQQPELSTRRDDGGEDLDVFKALSDNRRCSEPQQSARIEPQEAPADGPHSQEPVPPGGERPLDLAPCEQSLSTDDFLPSSFTRHLAKCCNKRKSRCCLLVGLAWAVVAASVLLLVTISLRSSPVPVTTLPSPTRLPWRDRMKENGIPRLLLWNSGESRKPPFLTDVFDDDDHSMFNSTLCYVDGSREPDECEITTDRNQLMKSDAVVFYSENLGIDDAPPWRAVDQLWVLWARQQPPPLGKGGPANNRSRSLPVAEQVFNWTMAKREDADVVISHETFRCQESGGKPIVNPPDRQGNRHFLVQKRGVAWILDDCEKNRYISEMKISRRGKKKSGEAGSTMLLRLFPACGATLCASPIECVRYIAERYYFIVVTLRPGCFQTAYEVIYEAFKYDLVPIVLMPHNGTLNVPKRSVITSAKLQAKGQLAKYLESVLDNPKKYEGFFTWKRRCWVIPPPDNFCALCHAMWDIPMRQRPHTNVREWWTRFTSCTGEPLYGLDSAFVQEL</sequence>
<comment type="subcellular location">
    <subcellularLocation>
        <location evidence="1 12">Golgi apparatus</location>
        <location evidence="1 12">Golgi stack membrane</location>
        <topology evidence="1 12">Single-pass type II membrane protein</topology>
    </subcellularLocation>
</comment>
<organism evidence="16 17">
    <name type="scientific">Amblyomma americanum</name>
    <name type="common">Lone star tick</name>
    <dbReference type="NCBI Taxonomy" id="6943"/>
    <lineage>
        <taxon>Eukaryota</taxon>
        <taxon>Metazoa</taxon>
        <taxon>Ecdysozoa</taxon>
        <taxon>Arthropoda</taxon>
        <taxon>Chelicerata</taxon>
        <taxon>Arachnida</taxon>
        <taxon>Acari</taxon>
        <taxon>Parasitiformes</taxon>
        <taxon>Ixodida</taxon>
        <taxon>Ixodoidea</taxon>
        <taxon>Ixodidae</taxon>
        <taxon>Amblyomminae</taxon>
        <taxon>Amblyomma</taxon>
    </lineage>
</organism>
<keyword evidence="10 12" id="KW-0472">Membrane</keyword>
<evidence type="ECO:0000256" key="5">
    <source>
        <dbReference type="ARBA" id="ARBA00022679"/>
    </source>
</evidence>
<evidence type="ECO:0000256" key="8">
    <source>
        <dbReference type="ARBA" id="ARBA00022989"/>
    </source>
</evidence>
<gene>
    <name evidence="16" type="ORF">V5799_011617</name>
</gene>
<protein>
    <recommendedName>
        <fullName evidence="12">Fucosyltransferase</fullName>
        <ecNumber evidence="12">2.4.1.-</ecNumber>
    </recommendedName>
</protein>
<keyword evidence="9 12" id="KW-0333">Golgi apparatus</keyword>
<evidence type="ECO:0000256" key="9">
    <source>
        <dbReference type="ARBA" id="ARBA00023034"/>
    </source>
</evidence>
<accession>A0AAQ4EGR7</accession>
<keyword evidence="17" id="KW-1185">Reference proteome</keyword>
<dbReference type="Gene3D" id="3.40.50.11660">
    <property type="entry name" value="Glycosyl transferase family 10, C-terminal domain"/>
    <property type="match status" value="1"/>
</dbReference>
<dbReference type="Pfam" id="PF00852">
    <property type="entry name" value="Glyco_transf_10"/>
    <property type="match status" value="1"/>
</dbReference>